<comment type="caution">
    <text evidence="2">The sequence shown here is derived from an EMBL/GenBank/DDBJ whole genome shotgun (WGS) entry which is preliminary data.</text>
</comment>
<evidence type="ECO:0000313" key="3">
    <source>
        <dbReference type="Proteomes" id="UP000272627"/>
    </source>
</evidence>
<feature type="domain" description="Tn3 transposase DDE" evidence="1">
    <location>
        <begin position="3"/>
        <end position="188"/>
    </location>
</feature>
<accession>A0A108WH50</accession>
<sequence length="193" mass="22004">MPSKRLYVFNPTETPKDLRKLVGGKIREELIVANWPDLFRCAATMTAGKIKPSQLLRKLASYPRQNDLAVALREVGRVERTLFIIEWILDTDMQRRAQIGLNKGEAHHALKNALRIGRQGEIRDRTSEGQHYRIAGLNLLTAIIIYWNTIHIGHAVAERQREGLDVPPELLAHISPLGWAHILLTGEYLWPKP</sequence>
<organism evidence="2 3">
    <name type="scientific">Pseudomonas amygdali pv. eriobotryae</name>
    <dbReference type="NCBI Taxonomy" id="129137"/>
    <lineage>
        <taxon>Bacteria</taxon>
        <taxon>Pseudomonadati</taxon>
        <taxon>Pseudomonadota</taxon>
        <taxon>Gammaproteobacteria</taxon>
        <taxon>Pseudomonadales</taxon>
        <taxon>Pseudomonadaceae</taxon>
        <taxon>Pseudomonas</taxon>
        <taxon>Pseudomonas amygdali</taxon>
    </lineage>
</organism>
<protein>
    <recommendedName>
        <fullName evidence="1">Tn3 transposase DDE domain-containing protein</fullName>
    </recommendedName>
</protein>
<dbReference type="GO" id="GO:0006313">
    <property type="term" value="P:DNA transposition"/>
    <property type="evidence" value="ECO:0007669"/>
    <property type="project" value="InterPro"/>
</dbReference>
<dbReference type="AlphaFoldDB" id="A0A108WH50"/>
<dbReference type="Pfam" id="PF01526">
    <property type="entry name" value="DDE_Tnp_Tn3"/>
    <property type="match status" value="1"/>
</dbReference>
<dbReference type="EMBL" id="RBOA01000033">
    <property type="protein sequence ID" value="RMM03806.1"/>
    <property type="molecule type" value="Genomic_DNA"/>
</dbReference>
<evidence type="ECO:0000313" key="2">
    <source>
        <dbReference type="EMBL" id="RMM03806.1"/>
    </source>
</evidence>
<dbReference type="GO" id="GO:0004803">
    <property type="term" value="F:transposase activity"/>
    <property type="evidence" value="ECO:0007669"/>
    <property type="project" value="InterPro"/>
</dbReference>
<gene>
    <name evidence="2" type="ORF">ALQ86_200112</name>
</gene>
<dbReference type="InterPro" id="IPR002513">
    <property type="entry name" value="Tn3_Tnp_DDE_dom"/>
</dbReference>
<evidence type="ECO:0000259" key="1">
    <source>
        <dbReference type="Pfam" id="PF01526"/>
    </source>
</evidence>
<dbReference type="Proteomes" id="UP000272627">
    <property type="component" value="Unassembled WGS sequence"/>
</dbReference>
<reference evidence="2 3" key="1">
    <citation type="submission" date="2018-08" db="EMBL/GenBank/DDBJ databases">
        <title>Recombination of ecologically and evolutionarily significant loci maintains genetic cohesion in the Pseudomonas syringae species complex.</title>
        <authorList>
            <person name="Dillon M."/>
            <person name="Thakur S."/>
            <person name="Almeida R.N.D."/>
            <person name="Weir B.S."/>
            <person name="Guttman D.S."/>
        </authorList>
    </citation>
    <scope>NUCLEOTIDE SEQUENCE [LARGE SCALE GENOMIC DNA]</scope>
    <source>
        <strain evidence="2 3">ICMP 8636</strain>
    </source>
</reference>
<name>A0A108WH50_PSEA0</name>
<proteinExistence type="predicted"/>